<keyword evidence="3" id="KW-0153">Cholesterol metabolism</keyword>
<comment type="caution">
    <text evidence="19">The sequence shown here is derived from an EMBL/GenBank/DDBJ whole genome shotgun (WGS) entry which is preliminary data.</text>
</comment>
<dbReference type="GO" id="GO:0020037">
    <property type="term" value="F:heme binding"/>
    <property type="evidence" value="ECO:0007669"/>
    <property type="project" value="InterPro"/>
</dbReference>
<accession>A0A117IMP4</accession>
<dbReference type="PANTHER" id="PTHR46696:SF1">
    <property type="entry name" value="CYTOCHROME P450 YJIB-RELATED"/>
    <property type="match status" value="1"/>
</dbReference>
<evidence type="ECO:0000256" key="8">
    <source>
        <dbReference type="ARBA" id="ARBA00023004"/>
    </source>
</evidence>
<keyword evidence="6" id="KW-0442">Lipid degradation</keyword>
<evidence type="ECO:0000256" key="4">
    <source>
        <dbReference type="ARBA" id="ARBA00022617"/>
    </source>
</evidence>
<evidence type="ECO:0000256" key="14">
    <source>
        <dbReference type="ARBA" id="ARBA00070775"/>
    </source>
</evidence>
<dbReference type="PANTHER" id="PTHR46696">
    <property type="entry name" value="P450, PUTATIVE (EUROFUNG)-RELATED"/>
    <property type="match status" value="1"/>
</dbReference>
<keyword evidence="12" id="KW-0753">Steroid metabolism</keyword>
<dbReference type="EMBL" id="BCTB01000018">
    <property type="protein sequence ID" value="GAT15578.1"/>
    <property type="molecule type" value="Genomic_DNA"/>
</dbReference>
<dbReference type="GO" id="GO:0008203">
    <property type="term" value="P:cholesterol metabolic process"/>
    <property type="evidence" value="ECO:0007669"/>
    <property type="project" value="UniProtKB-KW"/>
</dbReference>
<keyword evidence="11" id="KW-1207">Sterol metabolism</keyword>
<dbReference type="SUPFAM" id="SSF48264">
    <property type="entry name" value="Cytochrome P450"/>
    <property type="match status" value="1"/>
</dbReference>
<dbReference type="InterPro" id="IPR002397">
    <property type="entry name" value="Cyt_P450_B"/>
</dbReference>
<dbReference type="GO" id="GO:0016705">
    <property type="term" value="F:oxidoreductase activity, acting on paired donors, with incorporation or reduction of molecular oxygen"/>
    <property type="evidence" value="ECO:0007669"/>
    <property type="project" value="InterPro"/>
</dbReference>
<keyword evidence="4 18" id="KW-0349">Heme</keyword>
<sequence>MTVLFDPLDEEQLADPIPTYRALREQDPVQRIPVGGGTWVVSRYEDVRRLLRTTAGLMQPPGATVPVELAGGPAERIYRGLMVLNDPPVHTRLRKLTEKAMTRGAVEKLRADVERVASEALDAMLEQGEADAMTELAFTVPLRVICGMLGIPEADRAQMLDWTPDFFRIFLPQANDADGIAACHRACQNFIDYLSEQIEYRRRTPADDIFSALVSAEDEGDRLSRDELVATVLSLLTGGFDTTMGMIGAGVFGLARQPEQLAALREDPAGLARTAVEEFIRWESPVAVTYRHFVEDVTIADTTIPAGEPIWLLLLSANRDDTRFHDPDGFDVRRKPNQHVAFGGGRHHCIGSHLARLEGEVVFAEIARRIETIEITGDSPRRPNFQFRSFTTLPVKMTGRSR</sequence>
<evidence type="ECO:0000256" key="13">
    <source>
        <dbReference type="ARBA" id="ARBA00049645"/>
    </source>
</evidence>
<evidence type="ECO:0000256" key="1">
    <source>
        <dbReference type="ARBA" id="ARBA00001971"/>
    </source>
</evidence>
<evidence type="ECO:0000256" key="10">
    <source>
        <dbReference type="ARBA" id="ARBA00023098"/>
    </source>
</evidence>
<evidence type="ECO:0000256" key="6">
    <source>
        <dbReference type="ARBA" id="ARBA00022963"/>
    </source>
</evidence>
<reference evidence="19 20" key="1">
    <citation type="journal article" date="2016" name="Genome Announc.">
        <title>Draft Genome Sequences of Five Rapidly Growing Mycobacterium Species, M. thermoresistibile, M. fortuitum subsp. acetamidolyticum, M. canariasense, M. brisbanense, and M. novocastrense.</title>
        <authorList>
            <person name="Katahira K."/>
            <person name="Ogura Y."/>
            <person name="Gotoh Y."/>
            <person name="Hayashi T."/>
        </authorList>
    </citation>
    <scope>NUCLEOTIDE SEQUENCE [LARGE SCALE GENOMIC DNA]</scope>
    <source>
        <strain evidence="19 20">JCM6362</strain>
    </source>
</reference>
<dbReference type="RefSeq" id="WP_003926476.1">
    <property type="nucleotide sequence ID" value="NZ_BCTB01000018.1"/>
</dbReference>
<evidence type="ECO:0000313" key="19">
    <source>
        <dbReference type="EMBL" id="GAT15578.1"/>
    </source>
</evidence>
<dbReference type="InterPro" id="IPR001128">
    <property type="entry name" value="Cyt_P450"/>
</dbReference>
<dbReference type="PRINTS" id="PR00359">
    <property type="entry name" value="BP450"/>
</dbReference>
<dbReference type="STRING" id="1797.RMCT_2548"/>
<evidence type="ECO:0000256" key="7">
    <source>
        <dbReference type="ARBA" id="ARBA00023002"/>
    </source>
</evidence>
<dbReference type="FunFam" id="1.10.630.10:FF:000018">
    <property type="entry name" value="Cytochrome P450 monooxygenase"/>
    <property type="match status" value="1"/>
</dbReference>
<evidence type="ECO:0000256" key="17">
    <source>
        <dbReference type="ARBA" id="ARBA00083909"/>
    </source>
</evidence>
<protein>
    <recommendedName>
        <fullName evidence="14">Steroid C26-monooxygenase</fullName>
    </recommendedName>
    <alternativeName>
        <fullName evidence="15">Cholest-4-en-3-one C26-monooxygenase</fullName>
    </alternativeName>
    <alternativeName>
        <fullName evidence="17">Cholesterol C26-monooxygenase</fullName>
    </alternativeName>
    <alternativeName>
        <fullName evidence="16">Steroid C27-monooxygenase</fullName>
    </alternativeName>
</protein>
<dbReference type="Gene3D" id="1.10.630.10">
    <property type="entry name" value="Cytochrome P450"/>
    <property type="match status" value="1"/>
</dbReference>
<evidence type="ECO:0000256" key="16">
    <source>
        <dbReference type="ARBA" id="ARBA00082981"/>
    </source>
</evidence>
<evidence type="ECO:0000256" key="15">
    <source>
        <dbReference type="ARBA" id="ARBA00079588"/>
    </source>
</evidence>
<dbReference type="GO" id="GO:0005506">
    <property type="term" value="F:iron ion binding"/>
    <property type="evidence" value="ECO:0007669"/>
    <property type="project" value="InterPro"/>
</dbReference>
<organism evidence="19 20">
    <name type="scientific">Mycolicibacterium thermoresistibile</name>
    <name type="common">Mycobacterium thermoresistibile</name>
    <dbReference type="NCBI Taxonomy" id="1797"/>
    <lineage>
        <taxon>Bacteria</taxon>
        <taxon>Bacillati</taxon>
        <taxon>Actinomycetota</taxon>
        <taxon>Actinomycetes</taxon>
        <taxon>Mycobacteriales</taxon>
        <taxon>Mycobacteriaceae</taxon>
        <taxon>Mycolicibacterium</taxon>
    </lineage>
</organism>
<dbReference type="CDD" id="cd20625">
    <property type="entry name" value="CYP164-like"/>
    <property type="match status" value="1"/>
</dbReference>
<dbReference type="OMA" id="MTELAFT"/>
<reference evidence="20" key="2">
    <citation type="submission" date="2016-02" db="EMBL/GenBank/DDBJ databases">
        <title>Draft genome sequence of five rapidly growing Mycobacterium species.</title>
        <authorList>
            <person name="Katahira K."/>
            <person name="Gotou Y."/>
            <person name="Iida K."/>
            <person name="Ogura Y."/>
            <person name="Hayashi T."/>
        </authorList>
    </citation>
    <scope>NUCLEOTIDE SEQUENCE [LARGE SCALE GENOMIC DNA]</scope>
    <source>
        <strain evidence="20">JCM6362</strain>
    </source>
</reference>
<evidence type="ECO:0000256" key="18">
    <source>
        <dbReference type="RuleBase" id="RU000461"/>
    </source>
</evidence>
<evidence type="ECO:0000313" key="20">
    <source>
        <dbReference type="Proteomes" id="UP000069654"/>
    </source>
</evidence>
<keyword evidence="10" id="KW-0443">Lipid metabolism</keyword>
<evidence type="ECO:0000256" key="2">
    <source>
        <dbReference type="ARBA" id="ARBA00010617"/>
    </source>
</evidence>
<proteinExistence type="inferred from homology"/>
<evidence type="ECO:0000256" key="12">
    <source>
        <dbReference type="ARBA" id="ARBA00023221"/>
    </source>
</evidence>
<dbReference type="OrthoDB" id="142769at2"/>
<comment type="similarity">
    <text evidence="2 18">Belongs to the cytochrome P450 family.</text>
</comment>
<dbReference type="AlphaFoldDB" id="A0A117IMP4"/>
<evidence type="ECO:0000256" key="11">
    <source>
        <dbReference type="ARBA" id="ARBA00023166"/>
    </source>
</evidence>
<dbReference type="GO" id="GO:0004497">
    <property type="term" value="F:monooxygenase activity"/>
    <property type="evidence" value="ECO:0007669"/>
    <property type="project" value="UniProtKB-KW"/>
</dbReference>
<comment type="pathway">
    <text evidence="13">Steroid metabolism; cholesterol degradation.</text>
</comment>
<keyword evidence="5 18" id="KW-0479">Metal-binding</keyword>
<dbReference type="PROSITE" id="PS00086">
    <property type="entry name" value="CYTOCHROME_P450"/>
    <property type="match status" value="1"/>
</dbReference>
<evidence type="ECO:0000256" key="9">
    <source>
        <dbReference type="ARBA" id="ARBA00023033"/>
    </source>
</evidence>
<keyword evidence="8 18" id="KW-0408">Iron</keyword>
<dbReference type="Pfam" id="PF00067">
    <property type="entry name" value="p450"/>
    <property type="match status" value="1"/>
</dbReference>
<name>A0A117IMP4_MYCTH</name>
<dbReference type="Proteomes" id="UP000069654">
    <property type="component" value="Unassembled WGS sequence"/>
</dbReference>
<dbReference type="InterPro" id="IPR036396">
    <property type="entry name" value="Cyt_P450_sf"/>
</dbReference>
<keyword evidence="9 18" id="KW-0503">Monooxygenase</keyword>
<comment type="cofactor">
    <cofactor evidence="1">
        <name>heme</name>
        <dbReference type="ChEBI" id="CHEBI:30413"/>
    </cofactor>
</comment>
<evidence type="ECO:0000256" key="3">
    <source>
        <dbReference type="ARBA" id="ARBA00022548"/>
    </source>
</evidence>
<dbReference type="GO" id="GO:0016042">
    <property type="term" value="P:lipid catabolic process"/>
    <property type="evidence" value="ECO:0007669"/>
    <property type="project" value="UniProtKB-KW"/>
</dbReference>
<gene>
    <name evidence="19" type="ORF">RMCT_2548</name>
</gene>
<evidence type="ECO:0000256" key="5">
    <source>
        <dbReference type="ARBA" id="ARBA00022723"/>
    </source>
</evidence>
<keyword evidence="7 18" id="KW-0560">Oxidoreductase</keyword>
<dbReference type="InterPro" id="IPR017972">
    <property type="entry name" value="Cyt_P450_CS"/>
</dbReference>